<dbReference type="Pfam" id="PF00069">
    <property type="entry name" value="Pkinase"/>
    <property type="match status" value="1"/>
</dbReference>
<accession>A0ABQ2M9U8</accession>
<dbReference type="InterPro" id="IPR011009">
    <property type="entry name" value="Kinase-like_dom_sf"/>
</dbReference>
<dbReference type="Proteomes" id="UP000656881">
    <property type="component" value="Unassembled WGS sequence"/>
</dbReference>
<dbReference type="Pfam" id="PF25816">
    <property type="entry name" value="RamC_N"/>
    <property type="match status" value="1"/>
</dbReference>
<dbReference type="InterPro" id="IPR000719">
    <property type="entry name" value="Prot_kinase_dom"/>
</dbReference>
<reference evidence="4" key="1">
    <citation type="journal article" date="2019" name="Int. J. Syst. Evol. Microbiol.">
        <title>The Global Catalogue of Microorganisms (GCM) 10K type strain sequencing project: providing services to taxonomists for standard genome sequencing and annotation.</title>
        <authorList>
            <consortium name="The Broad Institute Genomics Platform"/>
            <consortium name="The Broad Institute Genome Sequencing Center for Infectious Disease"/>
            <person name="Wu L."/>
            <person name="Ma J."/>
        </authorList>
    </citation>
    <scope>NUCLEOTIDE SEQUENCE [LARGE SCALE GENOMIC DNA]</scope>
    <source>
        <strain evidence="4">CGMCC 4.7349</strain>
    </source>
</reference>
<dbReference type="GO" id="GO:0004674">
    <property type="term" value="F:protein serine/threonine kinase activity"/>
    <property type="evidence" value="ECO:0007669"/>
    <property type="project" value="UniProtKB-KW"/>
</dbReference>
<evidence type="ECO:0000256" key="1">
    <source>
        <dbReference type="SAM" id="MobiDB-lite"/>
    </source>
</evidence>
<keyword evidence="3" id="KW-0418">Kinase</keyword>
<organism evidence="3 4">
    <name type="scientific">Streptomyces lasiicapitis</name>
    <dbReference type="NCBI Taxonomy" id="1923961"/>
    <lineage>
        <taxon>Bacteria</taxon>
        <taxon>Bacillati</taxon>
        <taxon>Actinomycetota</taxon>
        <taxon>Actinomycetes</taxon>
        <taxon>Kitasatosporales</taxon>
        <taxon>Streptomycetaceae</taxon>
        <taxon>Streptomyces</taxon>
    </lineage>
</organism>
<dbReference type="InterPro" id="IPR007822">
    <property type="entry name" value="LANC-like"/>
</dbReference>
<comment type="caution">
    <text evidence="3">The sequence shown here is derived from an EMBL/GenBank/DDBJ whole genome shotgun (WGS) entry which is preliminary data.</text>
</comment>
<sequence length="887" mass="96115">MEALYEAFCAADPDFYDRRGHDLTDEALFPPVREAVAPDGWRRIAEPAWVYYQPPGVHLPAQGWKVHVSAAVDRSAEVVQVVYDYCVARSLTFKVVPGAREYQRRNAKYAERAGSGKLATIYPLDEQHLHTTVTDLGELLAGTPGPYILSDLRWAEGPVYVRYGAFAPRTLTGPDGRETVAVEDVDGNLVPDARGPVFSVPDWVQLPSFLKPDLDRRNATRVDQLPFEIVSALHYSNGGGVYEGRMRTDGEKVAVKEGRPYAGVDREGRDAVTRVRRERDILRHLAGLPAVAELKGCHSAAGHEFLVEEFVAGEPLFTAAARRNPLVDDVPPSPERLAAFRDWAMSVWERVAEAVADLHQRGVVFGDLHLYNILCPTQDEEAAGARQVRLIDFEAGWFVEEGGRQVMANPGFGAPRDRTGTDVDLYALAALKLAIFAPLTSLIPLNPAKAAQLAGVIADRYDVPPGWFDDALETLTGRPSVSPLPCRVDFGPAAWAEVRSSITAAIAASRSPERDDRVFPGDIAQFLHSDAGLGLAHGAAGVLWALRTAGACEVPAAERWLLDRVHREEPDGRAGLYNGRHGIAYALWELGHRDAAVDLLARLPRAATPDTDLSLTEGLAGIGLNWLHFARACDDDQYLKRALDTAERVHALLGDVADVAETSGGAHPHAGLMQGSAGPALFLTTLYEETGDTRHLDAAATALRQDLRRCAHSEGGTRAEGRALFVNEGFRLMPYLAAGSAGIGIALDRYMTHRQDPEFMAALAAIRRAVVPSFCPFPGLFGGAAGLLLFNAHHAVAPGTAARQAHILDWHVLHWRGRMAFPGTNLLRMSMDLATGGAGVLLALAAVNEGERKTTLRPSLPFLLPPEPQVEPSGPSLSPATATPERR</sequence>
<dbReference type="Gene3D" id="1.10.510.10">
    <property type="entry name" value="Transferase(Phosphotransferase) domain 1"/>
    <property type="match status" value="1"/>
</dbReference>
<dbReference type="InterPro" id="IPR053524">
    <property type="entry name" value="Aerial_hyphae_peptide-synth"/>
</dbReference>
<dbReference type="Gene3D" id="1.50.10.20">
    <property type="match status" value="1"/>
</dbReference>
<dbReference type="SMART" id="SM01260">
    <property type="entry name" value="LANC_like"/>
    <property type="match status" value="1"/>
</dbReference>
<dbReference type="SMART" id="SM00220">
    <property type="entry name" value="S_TKc"/>
    <property type="match status" value="1"/>
</dbReference>
<dbReference type="SUPFAM" id="SSF158745">
    <property type="entry name" value="LanC-like"/>
    <property type="match status" value="1"/>
</dbReference>
<dbReference type="CDD" id="cd04791">
    <property type="entry name" value="LanC_SerThrkinase"/>
    <property type="match status" value="1"/>
</dbReference>
<protein>
    <submittedName>
        <fullName evidence="3">Serine/threonine protein kinase</fullName>
    </submittedName>
</protein>
<dbReference type="RefSeq" id="WP_189175356.1">
    <property type="nucleotide sequence ID" value="NZ_BMNG01000010.1"/>
</dbReference>
<keyword evidence="3" id="KW-0723">Serine/threonine-protein kinase</keyword>
<dbReference type="InterPro" id="IPR057929">
    <property type="entry name" value="RamC_N"/>
</dbReference>
<dbReference type="PROSITE" id="PS50011">
    <property type="entry name" value="PROTEIN_KINASE_DOM"/>
    <property type="match status" value="1"/>
</dbReference>
<dbReference type="EMBL" id="BMNG01000010">
    <property type="protein sequence ID" value="GGO48624.1"/>
    <property type="molecule type" value="Genomic_DNA"/>
</dbReference>
<keyword evidence="3" id="KW-0808">Transferase</keyword>
<evidence type="ECO:0000313" key="3">
    <source>
        <dbReference type="EMBL" id="GGO48624.1"/>
    </source>
</evidence>
<dbReference type="Pfam" id="PF05147">
    <property type="entry name" value="LANC_like"/>
    <property type="match status" value="1"/>
</dbReference>
<dbReference type="NCBIfam" id="NF038151">
    <property type="entry name" value="lanthi_synth_III"/>
    <property type="match status" value="1"/>
</dbReference>
<keyword evidence="4" id="KW-1185">Reference proteome</keyword>
<feature type="region of interest" description="Disordered" evidence="1">
    <location>
        <begin position="858"/>
        <end position="887"/>
    </location>
</feature>
<dbReference type="SUPFAM" id="SSF56112">
    <property type="entry name" value="Protein kinase-like (PK-like)"/>
    <property type="match status" value="1"/>
</dbReference>
<dbReference type="PANTHER" id="PTHR24347">
    <property type="entry name" value="SERINE/THREONINE-PROTEIN KINASE"/>
    <property type="match status" value="1"/>
</dbReference>
<evidence type="ECO:0000313" key="4">
    <source>
        <dbReference type="Proteomes" id="UP000656881"/>
    </source>
</evidence>
<name>A0ABQ2M9U8_9ACTN</name>
<proteinExistence type="predicted"/>
<feature type="domain" description="Protein kinase" evidence="2">
    <location>
        <begin position="227"/>
        <end position="584"/>
    </location>
</feature>
<dbReference type="PRINTS" id="PR01955">
    <property type="entry name" value="LANCFRANKIA"/>
</dbReference>
<gene>
    <name evidence="3" type="ORF">GCM10012286_44660</name>
</gene>
<dbReference type="InterPro" id="IPR058053">
    <property type="entry name" value="RamC_C"/>
</dbReference>
<evidence type="ECO:0000259" key="2">
    <source>
        <dbReference type="PROSITE" id="PS50011"/>
    </source>
</evidence>